<gene>
    <name evidence="6" type="ORF">PCOR1329_LOCUS60730</name>
</gene>
<dbReference type="Proteomes" id="UP001189429">
    <property type="component" value="Unassembled WGS sequence"/>
</dbReference>
<dbReference type="InterPro" id="IPR025799">
    <property type="entry name" value="Arg_MeTrfase"/>
</dbReference>
<dbReference type="InterPro" id="IPR029063">
    <property type="entry name" value="SAM-dependent_MTases_sf"/>
</dbReference>
<keyword evidence="7" id="KW-1185">Reference proteome</keyword>
<proteinExistence type="predicted"/>
<dbReference type="PANTHER" id="PTHR11006:SF4">
    <property type="entry name" value="PROTEIN ARGININE N-METHYLTRANSFERASE 7"/>
    <property type="match status" value="1"/>
</dbReference>
<evidence type="ECO:0000256" key="3">
    <source>
        <dbReference type="ARBA" id="ARBA00022691"/>
    </source>
</evidence>
<dbReference type="Gene3D" id="2.70.160.11">
    <property type="entry name" value="Hnrnp arginine n-methyltransferase1"/>
    <property type="match status" value="1"/>
</dbReference>
<dbReference type="Pfam" id="PF22528">
    <property type="entry name" value="PRMT_C"/>
    <property type="match status" value="1"/>
</dbReference>
<evidence type="ECO:0000256" key="2">
    <source>
        <dbReference type="ARBA" id="ARBA00022679"/>
    </source>
</evidence>
<dbReference type="InterPro" id="IPR055135">
    <property type="entry name" value="PRMT_dom"/>
</dbReference>
<evidence type="ECO:0000313" key="7">
    <source>
        <dbReference type="Proteomes" id="UP001189429"/>
    </source>
</evidence>
<evidence type="ECO:0000256" key="1">
    <source>
        <dbReference type="ARBA" id="ARBA00022603"/>
    </source>
</evidence>
<dbReference type="EMBL" id="CAUYUJ010017615">
    <property type="protein sequence ID" value="CAK0876304.1"/>
    <property type="molecule type" value="Genomic_DNA"/>
</dbReference>
<keyword evidence="3" id="KW-0949">S-adenosyl-L-methionine</keyword>
<sequence length="961" mass="102809">MTGPQFYASSFADFRDLGCDGAAREVLVEGLRAHPRSELLLDLATREGVPLPEPPVEAKPPTAAPAAPAPVPAAAQPAPVLQWRPPPHPNAPLERDGGVPAVRALREAQKAHAAFAEADAAAWAARRRGTAAELVAEEKRLRDAVVQSMQACKADLRRLNLEFRTEHCRAPSYPDTHALVDDAVRRLGADAALRELCLREDPSAFAEDSSWDEEGPGAYLSLSRKMSEFDAPFERAKYLAQTGPGSVHDVFAAIARETDSRVRALPPGGAQVLVLGGHGASAVAAVRAGAARVVVLEPRRFVVTAAREVLRRNLTAEEAAKCTVQESLGAGTWDLVVVELWHGTGGLAWGPLEALEAAAAAAGPSGIRGVIPSGVAVRVQLADGRLADQSGFDLSRMDARFRGLTLPPLRAGLPEGAGGGPRGPGAHPTAFRPRPLTEEVVAFELDLGRAASVLSDVAGRAVPLRPRGLRTGCATAAVVSLELRLSGAGAGRAELRSAQWLAGGCPVAEGQEVSGVSARCGAGRVWVDWDWSCAREPPFGYAALSEWYFEMLRDSARHDLYEAALQAEIAKVKQAMGKCRVLDVGSGDGILSMMALRAGASAAVGVEVVTAIARVSEEVVAANRPAKLDSEAPIPALESAPLDIWCTDVRGVSEPPDDMKFNVLVSELMDASGLGENLVQLTRSARRRLCVPGAPVIPARLKLFGVLCEVKLPDLNGVNMDAFWPFWPLERMGSSLWLTVDLDKGEGDFRILTKPIEMLDLELGVADVDDIPTRRELDFEGAEDGTANCVLWWFETQLSTADPSIVLTNAPKCIDSRHAPTCWGQAMAELRTHLPVRTGEPAGVTMQMPFGEYQLRFRPREESAAPQAPCHLAPPPAAPPYSEAYRQDMEAFRAYRDEIDRLTKASRIAHTAFRHADVGAKCAVEFCAQCLQSQCQLFGVEMSTAARMAAGWYAVGGEGRM</sequence>
<protein>
    <recommendedName>
        <fullName evidence="5">Protein arginine N-methyltransferase domain-containing protein</fullName>
    </recommendedName>
</protein>
<evidence type="ECO:0000256" key="4">
    <source>
        <dbReference type="SAM" id="MobiDB-lite"/>
    </source>
</evidence>
<feature type="domain" description="Protein arginine N-methyltransferase" evidence="5">
    <location>
        <begin position="750"/>
        <end position="847"/>
    </location>
</feature>
<accession>A0ABN9VUS2</accession>
<reference evidence="6" key="1">
    <citation type="submission" date="2023-10" db="EMBL/GenBank/DDBJ databases">
        <authorList>
            <person name="Chen Y."/>
            <person name="Shah S."/>
            <person name="Dougan E. K."/>
            <person name="Thang M."/>
            <person name="Chan C."/>
        </authorList>
    </citation>
    <scope>NUCLEOTIDE SEQUENCE [LARGE SCALE GENOMIC DNA]</scope>
</reference>
<keyword evidence="2" id="KW-0808">Transferase</keyword>
<feature type="region of interest" description="Disordered" evidence="4">
    <location>
        <begin position="50"/>
        <end position="72"/>
    </location>
</feature>
<dbReference type="PANTHER" id="PTHR11006">
    <property type="entry name" value="PROTEIN ARGININE N-METHYLTRANSFERASE"/>
    <property type="match status" value="1"/>
</dbReference>
<organism evidence="6 7">
    <name type="scientific">Prorocentrum cordatum</name>
    <dbReference type="NCBI Taxonomy" id="2364126"/>
    <lineage>
        <taxon>Eukaryota</taxon>
        <taxon>Sar</taxon>
        <taxon>Alveolata</taxon>
        <taxon>Dinophyceae</taxon>
        <taxon>Prorocentrales</taxon>
        <taxon>Prorocentraceae</taxon>
        <taxon>Prorocentrum</taxon>
    </lineage>
</organism>
<comment type="caution">
    <text evidence="6">The sequence shown here is derived from an EMBL/GenBank/DDBJ whole genome shotgun (WGS) entry which is preliminary data.</text>
</comment>
<feature type="compositionally biased region" description="Low complexity" evidence="4">
    <location>
        <begin position="59"/>
        <end position="72"/>
    </location>
</feature>
<evidence type="ECO:0000313" key="6">
    <source>
        <dbReference type="EMBL" id="CAK0876304.1"/>
    </source>
</evidence>
<keyword evidence="1" id="KW-0489">Methyltransferase</keyword>
<evidence type="ECO:0000259" key="5">
    <source>
        <dbReference type="Pfam" id="PF22528"/>
    </source>
</evidence>
<dbReference type="SUPFAM" id="SSF53335">
    <property type="entry name" value="S-adenosyl-L-methionine-dependent methyltransferases"/>
    <property type="match status" value="1"/>
</dbReference>
<name>A0ABN9VUS2_9DINO</name>
<dbReference type="Gene3D" id="3.40.50.150">
    <property type="entry name" value="Vaccinia Virus protein VP39"/>
    <property type="match status" value="2"/>
</dbReference>